<comment type="similarity">
    <text evidence="1">Belongs to the intimin/invasin family.</text>
</comment>
<dbReference type="EMBL" id="JADPRT010000005">
    <property type="protein sequence ID" value="MBF9069219.1"/>
    <property type="molecule type" value="Genomic_DNA"/>
</dbReference>
<dbReference type="Gene3D" id="2.60.40.10">
    <property type="entry name" value="Immunoglobulins"/>
    <property type="match status" value="2"/>
</dbReference>
<protein>
    <submittedName>
        <fullName evidence="4">Ig-like domain repeat protein</fullName>
    </submittedName>
</protein>
<dbReference type="AlphaFoldDB" id="A0A931B2L1"/>
<dbReference type="GO" id="GO:0005975">
    <property type="term" value="P:carbohydrate metabolic process"/>
    <property type="evidence" value="ECO:0007669"/>
    <property type="project" value="UniProtKB-ARBA"/>
</dbReference>
<accession>A0A931B2L1</accession>
<proteinExistence type="inferred from homology"/>
<feature type="domain" description="Big-1" evidence="3">
    <location>
        <begin position="322"/>
        <end position="414"/>
    </location>
</feature>
<dbReference type="InterPro" id="IPR013783">
    <property type="entry name" value="Ig-like_fold"/>
</dbReference>
<sequence>MCDSRRAQGEHELTSWDGLIACGDWINGKSVGTKATVTFPGGGPAVSEFQCVELATRYALLAWGVPVQSVIHAKWFPQSYNGHIDKNSGQKLVMYGQNQPYSPAELPQVGDVIASGYISANNGDGHVGIVISATYDRSHSAKLTVMDENYNPSGLNTITVTNGVVQPLPGMKGVDWLHDPAGTPPPPPPTGAPALTVHGISNGQSLTGPVSLSVSVDNNNAAGKQNLTHEHYSIDGTPVAGTDGPGQGSLVGPPSGSTAPGYAWSLDPVKHTGSSAKVPSWPIPANLLTPGTHQLTADGTNAAGVTGTSAPISFTVPQGPKPSTLTYTGAKTADYHDAFTASATLTSDGSPVAGAPVSFALGSGGPGQTCSANTDAGGSASCQLTPGQAAGETTVTATYPGTAQILPSHASTPFTVNREETTLAYTGPTHFANGVPATLEGVLKEDGATPIAGRTVSIVIGSGTTQQSCTGTTDASGTASCTVPRLNQPLNDTATLPVTATFAGDGYYVPATGPATARLEYFTGRAFGLSAQVNALLLALQIPPTPDTGPVRTAQAGKVAPPCTATVSVLVINAAALCADATTTLNPGTETTTASLQQTTIGLPGLPVIGIGGVTSTSVSSCTGSHGSATLTLTIAGVPVTVPTAPNSVIDLAGGAKLVINEQLPTPGADHGLTVNAVHLEALGGLADVVVGSSTSGAYNCA</sequence>
<reference evidence="4" key="1">
    <citation type="submission" date="2020-11" db="EMBL/GenBank/DDBJ databases">
        <title>Isolation and identification of active actinomycetes.</title>
        <authorList>
            <person name="Yu B."/>
        </authorList>
    </citation>
    <scope>NUCLEOTIDE SEQUENCE</scope>
    <source>
        <strain evidence="4">NEAU-YB345</strain>
    </source>
</reference>
<dbReference type="InterPro" id="IPR007921">
    <property type="entry name" value="CHAP_dom"/>
</dbReference>
<dbReference type="SUPFAM" id="SSF54001">
    <property type="entry name" value="Cysteine proteinases"/>
    <property type="match status" value="1"/>
</dbReference>
<dbReference type="NCBIfam" id="NF040603">
    <property type="entry name" value="choice_anch_P"/>
    <property type="match status" value="1"/>
</dbReference>
<comment type="caution">
    <text evidence="4">The sequence shown here is derived from an EMBL/GenBank/DDBJ whole genome shotgun (WGS) entry which is preliminary data.</text>
</comment>
<keyword evidence="5" id="KW-1185">Reference proteome</keyword>
<feature type="domain" description="Peptidase C51" evidence="2">
    <location>
        <begin position="26"/>
        <end position="178"/>
    </location>
</feature>
<dbReference type="Proteomes" id="UP000657385">
    <property type="component" value="Unassembled WGS sequence"/>
</dbReference>
<evidence type="ECO:0000313" key="5">
    <source>
        <dbReference type="Proteomes" id="UP000657385"/>
    </source>
</evidence>
<dbReference type="InterPro" id="IPR008964">
    <property type="entry name" value="Invasin/intimin_cell_adhesion"/>
</dbReference>
<dbReference type="PROSITE" id="PS50911">
    <property type="entry name" value="CHAP"/>
    <property type="match status" value="1"/>
</dbReference>
<evidence type="ECO:0000313" key="4">
    <source>
        <dbReference type="EMBL" id="MBF9069219.1"/>
    </source>
</evidence>
<dbReference type="PROSITE" id="PS51127">
    <property type="entry name" value="BIG1"/>
    <property type="match status" value="1"/>
</dbReference>
<name>A0A931B2L1_9ACTN</name>
<gene>
    <name evidence="4" type="ORF">I2501_14430</name>
</gene>
<organism evidence="4 5">
    <name type="scientific">Streptacidiphilus fuscans</name>
    <dbReference type="NCBI Taxonomy" id="2789292"/>
    <lineage>
        <taxon>Bacteria</taxon>
        <taxon>Bacillati</taxon>
        <taxon>Actinomycetota</taxon>
        <taxon>Actinomycetes</taxon>
        <taxon>Kitasatosporales</taxon>
        <taxon>Streptomycetaceae</taxon>
        <taxon>Streptacidiphilus</taxon>
    </lineage>
</organism>
<dbReference type="SUPFAM" id="SSF49373">
    <property type="entry name" value="Invasin/intimin cell-adhesion fragments"/>
    <property type="match status" value="1"/>
</dbReference>
<dbReference type="InterPro" id="IPR003344">
    <property type="entry name" value="Big_1_dom"/>
</dbReference>
<evidence type="ECO:0000259" key="3">
    <source>
        <dbReference type="PROSITE" id="PS51127"/>
    </source>
</evidence>
<evidence type="ECO:0000256" key="1">
    <source>
        <dbReference type="ARBA" id="ARBA00010116"/>
    </source>
</evidence>
<dbReference type="Gene3D" id="3.90.1720.10">
    <property type="entry name" value="endopeptidase domain like (from Nostoc punctiforme)"/>
    <property type="match status" value="1"/>
</dbReference>
<dbReference type="InterPro" id="IPR038765">
    <property type="entry name" value="Papain-like_cys_pep_sf"/>
</dbReference>
<evidence type="ECO:0000259" key="2">
    <source>
        <dbReference type="PROSITE" id="PS50911"/>
    </source>
</evidence>
<dbReference type="RefSeq" id="WP_196194376.1">
    <property type="nucleotide sequence ID" value="NZ_JADPRT010000005.1"/>
</dbReference>